<keyword evidence="2" id="KW-1185">Reference proteome</keyword>
<name>A0AAD5MW38_PARTN</name>
<accession>A0AAD5MW38</accession>
<reference evidence="1" key="1">
    <citation type="submission" date="2021-06" db="EMBL/GenBank/DDBJ databases">
        <title>Parelaphostrongylus tenuis whole genome reference sequence.</title>
        <authorList>
            <person name="Garwood T.J."/>
            <person name="Larsen P.A."/>
            <person name="Fountain-Jones N.M."/>
            <person name="Garbe J.R."/>
            <person name="Macchietto M.G."/>
            <person name="Kania S.A."/>
            <person name="Gerhold R.W."/>
            <person name="Richards J.E."/>
            <person name="Wolf T.M."/>
        </authorList>
    </citation>
    <scope>NUCLEOTIDE SEQUENCE</scope>
    <source>
        <strain evidence="1">MNPRO001-30</strain>
        <tissue evidence="1">Meninges</tissue>
    </source>
</reference>
<evidence type="ECO:0000313" key="1">
    <source>
        <dbReference type="EMBL" id="KAJ1355081.1"/>
    </source>
</evidence>
<proteinExistence type="predicted"/>
<protein>
    <submittedName>
        <fullName evidence="1">Uncharacterized protein</fullName>
    </submittedName>
</protein>
<comment type="caution">
    <text evidence="1">The sequence shown here is derived from an EMBL/GenBank/DDBJ whole genome shotgun (WGS) entry which is preliminary data.</text>
</comment>
<dbReference type="Proteomes" id="UP001196413">
    <property type="component" value="Unassembled WGS sequence"/>
</dbReference>
<organism evidence="1 2">
    <name type="scientific">Parelaphostrongylus tenuis</name>
    <name type="common">Meningeal worm</name>
    <dbReference type="NCBI Taxonomy" id="148309"/>
    <lineage>
        <taxon>Eukaryota</taxon>
        <taxon>Metazoa</taxon>
        <taxon>Ecdysozoa</taxon>
        <taxon>Nematoda</taxon>
        <taxon>Chromadorea</taxon>
        <taxon>Rhabditida</taxon>
        <taxon>Rhabditina</taxon>
        <taxon>Rhabditomorpha</taxon>
        <taxon>Strongyloidea</taxon>
        <taxon>Metastrongylidae</taxon>
        <taxon>Parelaphostrongylus</taxon>
    </lineage>
</organism>
<evidence type="ECO:0000313" key="2">
    <source>
        <dbReference type="Proteomes" id="UP001196413"/>
    </source>
</evidence>
<dbReference type="EMBL" id="JAHQIW010002329">
    <property type="protein sequence ID" value="KAJ1355081.1"/>
    <property type="molecule type" value="Genomic_DNA"/>
</dbReference>
<sequence>MELYTEQKRLLTLYEHEFGSNAADVARRINKAWGDRTLENQQSASDFMPFRYLKNSMVSMEISNLATCVHK</sequence>
<dbReference type="AlphaFoldDB" id="A0AAD5MW38"/>
<gene>
    <name evidence="1" type="ORF">KIN20_012351</name>
</gene>